<dbReference type="EMBL" id="JACGWS010000012">
    <property type="protein sequence ID" value="MBC8756549.1"/>
    <property type="molecule type" value="Genomic_DNA"/>
</dbReference>
<evidence type="ECO:0000313" key="1">
    <source>
        <dbReference type="EMBL" id="MBC8756549.1"/>
    </source>
</evidence>
<gene>
    <name evidence="1" type="ORF">H2O64_17890</name>
</gene>
<proteinExistence type="predicted"/>
<evidence type="ECO:0000313" key="2">
    <source>
        <dbReference type="Proteomes" id="UP000619238"/>
    </source>
</evidence>
<dbReference type="Proteomes" id="UP000619238">
    <property type="component" value="Unassembled WGS sequence"/>
</dbReference>
<evidence type="ECO:0008006" key="3">
    <source>
        <dbReference type="Google" id="ProtNLM"/>
    </source>
</evidence>
<dbReference type="RefSeq" id="WP_187563588.1">
    <property type="nucleotide sequence ID" value="NZ_JACGWS010000012.1"/>
</dbReference>
<organism evidence="1 2">
    <name type="scientific">Kordia aestuariivivens</name>
    <dbReference type="NCBI Taxonomy" id="2759037"/>
    <lineage>
        <taxon>Bacteria</taxon>
        <taxon>Pseudomonadati</taxon>
        <taxon>Bacteroidota</taxon>
        <taxon>Flavobacteriia</taxon>
        <taxon>Flavobacteriales</taxon>
        <taxon>Flavobacteriaceae</taxon>
        <taxon>Kordia</taxon>
    </lineage>
</organism>
<keyword evidence="2" id="KW-1185">Reference proteome</keyword>
<accession>A0ABR7QDB7</accession>
<reference evidence="1 2" key="1">
    <citation type="submission" date="2020-07" db="EMBL/GenBank/DDBJ databases">
        <title>Description of Kordia aestuariivivens sp. nov., isolated from a tidal flat.</title>
        <authorList>
            <person name="Park S."/>
            <person name="Yoon J.-H."/>
        </authorList>
    </citation>
    <scope>NUCLEOTIDE SEQUENCE [LARGE SCALE GENOMIC DNA]</scope>
    <source>
        <strain evidence="1 2">YSTF-M3</strain>
    </source>
</reference>
<sequence length="431" mass="48465">MKDNAQGQMPSYSHTFDIDHTTNADQIIIVARFYEAYGSNGGSDGWEQPVTPPVLRLDNGKMDINMIDIFSANCTNIGGYTYKPYQYGQQGGGYDQHAQYFGAKVFASQYRNSKSLTVSGTFQWAGYFSVVLYYYNASTETFLSQTEIIDKKMVSSPLPNPYIKGNPSIFSYPDPSVITSKIEQSKIELPSFNSNKGTTLHVESGKESQASDHKINLYKPDKVSSETRMLEGVVPPGCSIDYLITDEKNPPTQEVLVLRIKLPDVFIENNNPPKTFEDFECRYLSVSLNTPDSTSNPNYQDPVLYFWTVTSHMLYNHVHDGYAYVFFAPTSFVQEQLDDPQQRTPPVYTWGNIKGYLLGPPKSAIVIRYRDPNPEWEGSPERLPCYATPEECMANPVEAPMLGEYRPEIFGGSLENFHSGTIGPINSEGER</sequence>
<protein>
    <recommendedName>
        <fullName evidence="3">DUF946 domain-containing protein</fullName>
    </recommendedName>
</protein>
<comment type="caution">
    <text evidence="1">The sequence shown here is derived from an EMBL/GenBank/DDBJ whole genome shotgun (WGS) entry which is preliminary data.</text>
</comment>
<name>A0ABR7QDB7_9FLAO</name>